<name>A0A0E9VAI6_ANGAN</name>
<accession>A0A0E9VAI6</accession>
<proteinExistence type="predicted"/>
<dbReference type="AlphaFoldDB" id="A0A0E9VAI6"/>
<protein>
    <submittedName>
        <fullName evidence="1">Uncharacterized protein</fullName>
    </submittedName>
</protein>
<organism evidence="1">
    <name type="scientific">Anguilla anguilla</name>
    <name type="common">European freshwater eel</name>
    <name type="synonym">Muraena anguilla</name>
    <dbReference type="NCBI Taxonomy" id="7936"/>
    <lineage>
        <taxon>Eukaryota</taxon>
        <taxon>Metazoa</taxon>
        <taxon>Chordata</taxon>
        <taxon>Craniata</taxon>
        <taxon>Vertebrata</taxon>
        <taxon>Euteleostomi</taxon>
        <taxon>Actinopterygii</taxon>
        <taxon>Neopterygii</taxon>
        <taxon>Teleostei</taxon>
        <taxon>Anguilliformes</taxon>
        <taxon>Anguillidae</taxon>
        <taxon>Anguilla</taxon>
    </lineage>
</organism>
<dbReference type="EMBL" id="GBXM01033541">
    <property type="protein sequence ID" value="JAH75036.1"/>
    <property type="molecule type" value="Transcribed_RNA"/>
</dbReference>
<reference evidence="1" key="2">
    <citation type="journal article" date="2015" name="Fish Shellfish Immunol.">
        <title>Early steps in the European eel (Anguilla anguilla)-Vibrio vulnificus interaction in the gills: Role of the RtxA13 toxin.</title>
        <authorList>
            <person name="Callol A."/>
            <person name="Pajuelo D."/>
            <person name="Ebbesson L."/>
            <person name="Teles M."/>
            <person name="MacKenzie S."/>
            <person name="Amaro C."/>
        </authorList>
    </citation>
    <scope>NUCLEOTIDE SEQUENCE</scope>
</reference>
<evidence type="ECO:0000313" key="1">
    <source>
        <dbReference type="EMBL" id="JAH75036.1"/>
    </source>
</evidence>
<sequence>MSKTRLVKWNYLEGSLYPSCTGTHLRSVCIFGAAELRWTSQLWTLVRQQV</sequence>
<reference evidence="1" key="1">
    <citation type="submission" date="2014-11" db="EMBL/GenBank/DDBJ databases">
        <authorList>
            <person name="Amaro Gonzalez C."/>
        </authorList>
    </citation>
    <scope>NUCLEOTIDE SEQUENCE</scope>
</reference>